<proteinExistence type="predicted"/>
<reference evidence="2 3" key="1">
    <citation type="journal article" date="2018" name="Evol. Lett.">
        <title>Horizontal gene cluster transfer increased hallucinogenic mushroom diversity.</title>
        <authorList>
            <person name="Reynolds H.T."/>
            <person name="Vijayakumar V."/>
            <person name="Gluck-Thaler E."/>
            <person name="Korotkin H.B."/>
            <person name="Matheny P.B."/>
            <person name="Slot J.C."/>
        </authorList>
    </citation>
    <scope>NUCLEOTIDE SEQUENCE [LARGE SCALE GENOMIC DNA]</scope>
    <source>
        <strain evidence="2 3">2631</strain>
    </source>
</reference>
<dbReference type="AlphaFoldDB" id="A0A409XWQ7"/>
<name>A0A409XWQ7_PSICY</name>
<sequence>MPHLLQHIASSFTRNPETNQLETPIFDTPLTDQTIEDLETLQREILTQYNKAIDQKETAKQNYHPAAARLAHHQARSQRLKLNLVKRKLYQRLPLIAKTMATVLLDKLQSWGLEREIEDVLWKHHRESSTVRKLSIFPLTSFHLQNAVPSRPLPARPPAYCQAVRFSPVIDNLPSPQILPPASTPSRSPIPTPTPRQSPKTTTLNPDTFAQNALSSNASTAINTHLDTPFETAATTQKTSNTLTPIMEELTKIFSTTPESPTPQANHTETIELTEEMDFTPSEA</sequence>
<dbReference type="InParanoid" id="A0A409XWQ7"/>
<dbReference type="Proteomes" id="UP000283269">
    <property type="component" value="Unassembled WGS sequence"/>
</dbReference>
<feature type="region of interest" description="Disordered" evidence="1">
    <location>
        <begin position="174"/>
        <end position="203"/>
    </location>
</feature>
<evidence type="ECO:0000313" key="2">
    <source>
        <dbReference type="EMBL" id="PPQ95173.1"/>
    </source>
</evidence>
<keyword evidence="3" id="KW-1185">Reference proteome</keyword>
<comment type="caution">
    <text evidence="2">The sequence shown here is derived from an EMBL/GenBank/DDBJ whole genome shotgun (WGS) entry which is preliminary data.</text>
</comment>
<feature type="compositionally biased region" description="Pro residues" evidence="1">
    <location>
        <begin position="177"/>
        <end position="196"/>
    </location>
</feature>
<organism evidence="2 3">
    <name type="scientific">Psilocybe cyanescens</name>
    <dbReference type="NCBI Taxonomy" id="93625"/>
    <lineage>
        <taxon>Eukaryota</taxon>
        <taxon>Fungi</taxon>
        <taxon>Dikarya</taxon>
        <taxon>Basidiomycota</taxon>
        <taxon>Agaricomycotina</taxon>
        <taxon>Agaricomycetes</taxon>
        <taxon>Agaricomycetidae</taxon>
        <taxon>Agaricales</taxon>
        <taxon>Agaricineae</taxon>
        <taxon>Strophariaceae</taxon>
        <taxon>Psilocybe</taxon>
    </lineage>
</organism>
<gene>
    <name evidence="2" type="ORF">CVT25_013126</name>
</gene>
<evidence type="ECO:0000313" key="3">
    <source>
        <dbReference type="Proteomes" id="UP000283269"/>
    </source>
</evidence>
<evidence type="ECO:0000256" key="1">
    <source>
        <dbReference type="SAM" id="MobiDB-lite"/>
    </source>
</evidence>
<accession>A0A409XWQ7</accession>
<protein>
    <submittedName>
        <fullName evidence="2">Uncharacterized protein</fullName>
    </submittedName>
</protein>
<dbReference type="EMBL" id="NHYD01000060">
    <property type="protein sequence ID" value="PPQ95173.1"/>
    <property type="molecule type" value="Genomic_DNA"/>
</dbReference>